<dbReference type="EMBL" id="CP073708">
    <property type="protein sequence ID" value="QUO40888.1"/>
    <property type="molecule type" value="Genomic_DNA"/>
</dbReference>
<reference evidence="2" key="2">
    <citation type="submission" date="2021-04" db="EMBL/GenBank/DDBJ databases">
        <title>Brevibacillus composti FJAT-54423, complete genome.</title>
        <authorList>
            <person name="Tang R."/>
        </authorList>
    </citation>
    <scope>NUCLEOTIDE SEQUENCE</scope>
    <source>
        <strain evidence="2">FJAT-54424</strain>
    </source>
</reference>
<dbReference type="KEGG" id="bcop:JD108_18350"/>
<evidence type="ECO:0000313" key="4">
    <source>
        <dbReference type="Proteomes" id="UP000677234"/>
    </source>
</evidence>
<dbReference type="PANTHER" id="PTHR34071:SF2">
    <property type="entry name" value="FLAVIN-NUCLEOTIDE-BINDING PROTEIN"/>
    <property type="match status" value="1"/>
</dbReference>
<accession>A0A7T5EJK7</accession>
<dbReference type="RefSeq" id="WP_198827402.1">
    <property type="nucleotide sequence ID" value="NZ_CP066308.1"/>
</dbReference>
<dbReference type="PANTHER" id="PTHR34071">
    <property type="entry name" value="5-NITROIMIDAZOLE ANTIBIOTICS RESISTANCE PROTEIN, NIMA-FAMILY-RELATED PROTEIN-RELATED"/>
    <property type="match status" value="1"/>
</dbReference>
<organism evidence="1 3">
    <name type="scientific">Brevibacillus composti</name>
    <dbReference type="NCBI Taxonomy" id="2796470"/>
    <lineage>
        <taxon>Bacteria</taxon>
        <taxon>Bacillati</taxon>
        <taxon>Bacillota</taxon>
        <taxon>Bacilli</taxon>
        <taxon>Bacillales</taxon>
        <taxon>Paenibacillaceae</taxon>
        <taxon>Brevibacillus</taxon>
    </lineage>
</organism>
<dbReference type="InterPro" id="IPR024747">
    <property type="entry name" value="Pyridox_Oxase-rel"/>
</dbReference>
<proteinExistence type="predicted"/>
<evidence type="ECO:0000313" key="2">
    <source>
        <dbReference type="EMBL" id="QUO40888.1"/>
    </source>
</evidence>
<evidence type="ECO:0000313" key="3">
    <source>
        <dbReference type="Proteomes" id="UP000595847"/>
    </source>
</evidence>
<name>A0A7T5EJK7_9BACL</name>
<gene>
    <name evidence="1" type="ORF">JD108_18350</name>
    <name evidence="2" type="ORF">KDJ56_18290</name>
</gene>
<dbReference type="Pfam" id="PF12900">
    <property type="entry name" value="Pyridox_ox_2"/>
    <property type="match status" value="1"/>
</dbReference>
<keyword evidence="4" id="KW-1185">Reference proteome</keyword>
<reference evidence="1 3" key="1">
    <citation type="submission" date="2020-12" db="EMBL/GenBank/DDBJ databases">
        <title>strain FJAT-54423T represents a novel species of the genus Brevibacillus.</title>
        <authorList>
            <person name="Tang R."/>
        </authorList>
    </citation>
    <scope>NUCLEOTIDE SEQUENCE [LARGE SCALE GENOMIC DNA]</scope>
    <source>
        <strain evidence="1 3">FJAT-54423</strain>
    </source>
</reference>
<dbReference type="InterPro" id="IPR012349">
    <property type="entry name" value="Split_barrel_FMN-bd"/>
</dbReference>
<dbReference type="AlphaFoldDB" id="A0A7T5EJK7"/>
<dbReference type="SUPFAM" id="SSF50475">
    <property type="entry name" value="FMN-binding split barrel"/>
    <property type="match status" value="1"/>
</dbReference>
<dbReference type="Proteomes" id="UP000595847">
    <property type="component" value="Chromosome"/>
</dbReference>
<sequence>MFPIRYSKRTITDEAQIDAFLKHARVGHLGLSDGSEPYVVPLNFSWLNGCLYFHGADSGRKVDLIGQNNRVCFCVTDEYGTIADPVPAMTDTAYMSAMVFGTVERVEQPEEMRDALQAMLDKYVPGYYPEPLSLQHVIKYRSSMGSAAAVFRIKPESITAKGNPPSETHSFYPGRTLHMDIG</sequence>
<dbReference type="Proteomes" id="UP000677234">
    <property type="component" value="Chromosome"/>
</dbReference>
<dbReference type="Gene3D" id="2.30.110.10">
    <property type="entry name" value="Electron Transport, Fmn-binding Protein, Chain A"/>
    <property type="match status" value="1"/>
</dbReference>
<protein>
    <submittedName>
        <fullName evidence="1">Pyridoxamine 5'-phosphate oxidase family protein</fullName>
    </submittedName>
</protein>
<evidence type="ECO:0000313" key="1">
    <source>
        <dbReference type="EMBL" id="QQE73804.1"/>
    </source>
</evidence>
<dbReference type="EMBL" id="CP066308">
    <property type="protein sequence ID" value="QQE73804.1"/>
    <property type="molecule type" value="Genomic_DNA"/>
</dbReference>